<accession>A0A174JTG8</accession>
<dbReference type="Proteomes" id="UP000095485">
    <property type="component" value="Unassembled WGS sequence"/>
</dbReference>
<dbReference type="STRING" id="88431.ERS852423_01264"/>
<dbReference type="Pfam" id="PF02687">
    <property type="entry name" value="FtsX"/>
    <property type="match status" value="2"/>
</dbReference>
<feature type="domain" description="ABC3 transporter permease C-terminal" evidence="7">
    <location>
        <begin position="644"/>
        <end position="760"/>
    </location>
</feature>
<feature type="transmembrane region" description="Helical" evidence="6">
    <location>
        <begin position="20"/>
        <end position="40"/>
    </location>
</feature>
<dbReference type="RefSeq" id="WP_055281293.1">
    <property type="nucleotide sequence ID" value="NZ_CZAY01000002.1"/>
</dbReference>
<evidence type="ECO:0000256" key="5">
    <source>
        <dbReference type="ARBA" id="ARBA00023136"/>
    </source>
</evidence>
<dbReference type="GeneID" id="96227553"/>
<feature type="transmembrane region" description="Helical" evidence="6">
    <location>
        <begin position="259"/>
        <end position="280"/>
    </location>
</feature>
<gene>
    <name evidence="8" type="ORF">ERS852526_00242</name>
</gene>
<keyword evidence="5 6" id="KW-0472">Membrane</keyword>
<feature type="transmembrane region" description="Helical" evidence="6">
    <location>
        <begin position="352"/>
        <end position="374"/>
    </location>
</feature>
<keyword evidence="4 6" id="KW-1133">Transmembrane helix</keyword>
<organism evidence="8 9">
    <name type="scientific">Dorea longicatena</name>
    <dbReference type="NCBI Taxonomy" id="88431"/>
    <lineage>
        <taxon>Bacteria</taxon>
        <taxon>Bacillati</taxon>
        <taxon>Bacillota</taxon>
        <taxon>Clostridia</taxon>
        <taxon>Lachnospirales</taxon>
        <taxon>Lachnospiraceae</taxon>
        <taxon>Dorea</taxon>
    </lineage>
</organism>
<evidence type="ECO:0000256" key="1">
    <source>
        <dbReference type="ARBA" id="ARBA00004651"/>
    </source>
</evidence>
<dbReference type="PANTHER" id="PTHR30287:SF1">
    <property type="entry name" value="INNER MEMBRANE PROTEIN"/>
    <property type="match status" value="1"/>
</dbReference>
<evidence type="ECO:0000256" key="6">
    <source>
        <dbReference type="SAM" id="Phobius"/>
    </source>
</evidence>
<feature type="domain" description="ABC3 transporter permease C-terminal" evidence="7">
    <location>
        <begin position="259"/>
        <end position="367"/>
    </location>
</feature>
<sequence length="770" mass="88256">MKSPLRKRLPRELKSEFGKYLVVFIMMAITIAFVSGFLVADGSMIRAYDDSFQKYNIEDGYFQTKKKLTTTQKEDIEKSDVKIYENFYIEQKLTNGSTVRFFKNRKDVDKVCLMKGRMPEKSGEIAVDRMYAENNSLEIGDRVKSGKKAFRITGLVALSDYSALFQNNNDTMFDSVKFGVAIVTDKDFEALNQVKLQYNYAWVYDKKPETEKKEKKMAENLMEDMTGVVTLESFVPQFQNQSICFTGDDMGSDRAMMVMLLYIVMAILAFVFGITISNTIRKEAGVIGTLRASGYTRRELIIHYMSLPVVITLIGALVGNILGYTLLKQVCAGMYYGSYSLPTYVTIWNAEAFWMTTVVPVIIMLTINYGILYYKLRLSPLKFIRRDLSSRKQKRAVYLSTKLGIFRRFRLRVIFQNISNYMVLFVGILFANLLLFFGLLLPSVLDHYQEEIQENMLAKYQYILEVPTEAMSGSKLESLLALMQYSNGTETENKTAEKFSAYTLNTIPGQAKSEEVMLYGVEPDSRYIKADLGKRVYVSAAYADKYQVEPGDKITLKEKYERKRYTFKVDGIYNYSGAVSVFMSRDKLNRTFDLGNDYYAGYFSNTKIRDIDEKYIGTVIDLEALTKVSRQLDVSMGNMMGLVNGFAVMIYMIVIYLLSKIIIEKNAQSISMTKILGYTNGEISRLYIMSTMLVVIIELLISLPIEKAVMNVIFRAMMMSSMTGWITLWIDPKIYVEMFLVGFITYVAVALLEYRKIKKVPMDEALKNVE</sequence>
<dbReference type="AlphaFoldDB" id="A0A174JTG8"/>
<feature type="transmembrane region" description="Helical" evidence="6">
    <location>
        <begin position="734"/>
        <end position="752"/>
    </location>
</feature>
<name>A0A174JTG8_9FIRM</name>
<keyword evidence="2" id="KW-1003">Cell membrane</keyword>
<feature type="transmembrane region" description="Helical" evidence="6">
    <location>
        <begin position="301"/>
        <end position="327"/>
    </location>
</feature>
<dbReference type="OrthoDB" id="2934570at2"/>
<feature type="transmembrane region" description="Helical" evidence="6">
    <location>
        <begin position="421"/>
        <end position="441"/>
    </location>
</feature>
<evidence type="ECO:0000256" key="2">
    <source>
        <dbReference type="ARBA" id="ARBA00022475"/>
    </source>
</evidence>
<feature type="transmembrane region" description="Helical" evidence="6">
    <location>
        <begin position="639"/>
        <end position="663"/>
    </location>
</feature>
<dbReference type="PANTHER" id="PTHR30287">
    <property type="entry name" value="MEMBRANE COMPONENT OF PREDICTED ABC SUPERFAMILY METABOLITE UPTAKE TRANSPORTER"/>
    <property type="match status" value="1"/>
</dbReference>
<protein>
    <submittedName>
        <fullName evidence="8">FtsX-like permease family</fullName>
    </submittedName>
</protein>
<evidence type="ECO:0000256" key="3">
    <source>
        <dbReference type="ARBA" id="ARBA00022692"/>
    </source>
</evidence>
<feature type="transmembrane region" description="Helical" evidence="6">
    <location>
        <begin position="683"/>
        <end position="701"/>
    </location>
</feature>
<dbReference type="EMBL" id="CZAY01000002">
    <property type="protein sequence ID" value="CUP03052.1"/>
    <property type="molecule type" value="Genomic_DNA"/>
</dbReference>
<proteinExistence type="predicted"/>
<dbReference type="InterPro" id="IPR003838">
    <property type="entry name" value="ABC3_permease_C"/>
</dbReference>
<evidence type="ECO:0000313" key="9">
    <source>
        <dbReference type="Proteomes" id="UP000095485"/>
    </source>
</evidence>
<reference evidence="8 9" key="1">
    <citation type="submission" date="2015-09" db="EMBL/GenBank/DDBJ databases">
        <authorList>
            <consortium name="Pathogen Informatics"/>
        </authorList>
    </citation>
    <scope>NUCLEOTIDE SEQUENCE [LARGE SCALE GENOMIC DNA]</scope>
    <source>
        <strain evidence="8 9">2789STDY5834914</strain>
    </source>
</reference>
<evidence type="ECO:0000256" key="4">
    <source>
        <dbReference type="ARBA" id="ARBA00022989"/>
    </source>
</evidence>
<keyword evidence="3 6" id="KW-0812">Transmembrane</keyword>
<comment type="subcellular location">
    <subcellularLocation>
        <location evidence="1">Cell membrane</location>
        <topology evidence="1">Multi-pass membrane protein</topology>
    </subcellularLocation>
</comment>
<evidence type="ECO:0000313" key="8">
    <source>
        <dbReference type="EMBL" id="CUP03052.1"/>
    </source>
</evidence>
<dbReference type="InterPro" id="IPR038766">
    <property type="entry name" value="Membrane_comp_ABC_pdt"/>
</dbReference>
<evidence type="ECO:0000259" key="7">
    <source>
        <dbReference type="Pfam" id="PF02687"/>
    </source>
</evidence>
<dbReference type="GO" id="GO:0005886">
    <property type="term" value="C:plasma membrane"/>
    <property type="evidence" value="ECO:0007669"/>
    <property type="project" value="UniProtKB-SubCell"/>
</dbReference>